<evidence type="ECO:0000256" key="1">
    <source>
        <dbReference type="ARBA" id="ARBA00023015"/>
    </source>
</evidence>
<evidence type="ECO:0000313" key="5">
    <source>
        <dbReference type="EMBL" id="MBE1586455.1"/>
    </source>
</evidence>
<protein>
    <submittedName>
        <fullName evidence="5">DNA-binding LacI/PurR family transcriptional regulator</fullName>
    </submittedName>
</protein>
<keyword evidence="2 5" id="KW-0238">DNA-binding</keyword>
<proteinExistence type="predicted"/>
<evidence type="ECO:0000259" key="4">
    <source>
        <dbReference type="Pfam" id="PF13377"/>
    </source>
</evidence>
<dbReference type="PANTHER" id="PTHR30146">
    <property type="entry name" value="LACI-RELATED TRANSCRIPTIONAL REPRESSOR"/>
    <property type="match status" value="1"/>
</dbReference>
<dbReference type="InterPro" id="IPR046335">
    <property type="entry name" value="LacI/GalR-like_sensor"/>
</dbReference>
<dbReference type="InterPro" id="IPR028082">
    <property type="entry name" value="Peripla_BP_I"/>
</dbReference>
<dbReference type="GO" id="GO:0003677">
    <property type="term" value="F:DNA binding"/>
    <property type="evidence" value="ECO:0007669"/>
    <property type="project" value="UniProtKB-KW"/>
</dbReference>
<dbReference type="Proteomes" id="UP000633509">
    <property type="component" value="Unassembled WGS sequence"/>
</dbReference>
<name>A0ABR9M1H0_9ACTN</name>
<dbReference type="Pfam" id="PF13377">
    <property type="entry name" value="Peripla_BP_3"/>
    <property type="match status" value="1"/>
</dbReference>
<dbReference type="Gene3D" id="3.40.50.2300">
    <property type="match status" value="2"/>
</dbReference>
<reference evidence="5 6" key="1">
    <citation type="submission" date="2020-10" db="EMBL/GenBank/DDBJ databases">
        <title>Sequencing the genomes of 1000 actinobacteria strains.</title>
        <authorList>
            <person name="Klenk H.-P."/>
        </authorList>
    </citation>
    <scope>NUCLEOTIDE SEQUENCE [LARGE SCALE GENOMIC DNA]</scope>
    <source>
        <strain evidence="5 6">DSM 43173</strain>
    </source>
</reference>
<comment type="caution">
    <text evidence="5">The sequence shown here is derived from an EMBL/GenBank/DDBJ whole genome shotgun (WGS) entry which is preliminary data.</text>
</comment>
<keyword evidence="6" id="KW-1185">Reference proteome</keyword>
<evidence type="ECO:0000256" key="2">
    <source>
        <dbReference type="ARBA" id="ARBA00023125"/>
    </source>
</evidence>
<evidence type="ECO:0000256" key="3">
    <source>
        <dbReference type="ARBA" id="ARBA00023163"/>
    </source>
</evidence>
<sequence length="162" mass="16581">MITIGGEPAPAQLAALSRARLPVVVVDPLNLPDTPVTSVGATNFAGGLSATRHLLDLGHRRIAYLDDIADAACDQARMHGYRAAMEAAGVPVPAGYVRTSGFRYPDGGTGGAALLDLRLPPTAIFAASDGSALGAVQAARARGCASRRTSAWSASTTPRSRS</sequence>
<organism evidence="5 6">
    <name type="scientific">Nonomuraea angiospora</name>
    <dbReference type="NCBI Taxonomy" id="46172"/>
    <lineage>
        <taxon>Bacteria</taxon>
        <taxon>Bacillati</taxon>
        <taxon>Actinomycetota</taxon>
        <taxon>Actinomycetes</taxon>
        <taxon>Streptosporangiales</taxon>
        <taxon>Streptosporangiaceae</taxon>
        <taxon>Nonomuraea</taxon>
    </lineage>
</organism>
<dbReference type="PANTHER" id="PTHR30146:SF153">
    <property type="entry name" value="LACTOSE OPERON REPRESSOR"/>
    <property type="match status" value="1"/>
</dbReference>
<evidence type="ECO:0000313" key="6">
    <source>
        <dbReference type="Proteomes" id="UP000633509"/>
    </source>
</evidence>
<feature type="domain" description="Transcriptional regulator LacI/GalR-like sensor" evidence="4">
    <location>
        <begin position="52"/>
        <end position="143"/>
    </location>
</feature>
<keyword evidence="1" id="KW-0805">Transcription regulation</keyword>
<dbReference type="EMBL" id="JADBEK010000001">
    <property type="protein sequence ID" value="MBE1586455.1"/>
    <property type="molecule type" value="Genomic_DNA"/>
</dbReference>
<gene>
    <name evidence="5" type="ORF">H4W80_004713</name>
</gene>
<accession>A0ABR9M1H0</accession>
<keyword evidence="3" id="KW-0804">Transcription</keyword>
<dbReference type="CDD" id="cd06267">
    <property type="entry name" value="PBP1_LacI_sugar_binding-like"/>
    <property type="match status" value="1"/>
</dbReference>
<dbReference type="SUPFAM" id="SSF53822">
    <property type="entry name" value="Periplasmic binding protein-like I"/>
    <property type="match status" value="1"/>
</dbReference>